<evidence type="ECO:0000259" key="1">
    <source>
        <dbReference type="Pfam" id="PF08608"/>
    </source>
</evidence>
<feature type="domain" description="tRNA wybutosine-synthesis" evidence="1">
    <location>
        <begin position="184"/>
        <end position="235"/>
    </location>
</feature>
<dbReference type="Gene3D" id="1.20.120.450">
    <property type="entry name" value="dinb family like domain"/>
    <property type="match status" value="1"/>
</dbReference>
<dbReference type="Proteomes" id="UP000587002">
    <property type="component" value="Unassembled WGS sequence"/>
</dbReference>
<accession>A0A853AQ61</accession>
<dbReference type="InterPro" id="IPR017518">
    <property type="entry name" value="CHP03084"/>
</dbReference>
<name>A0A853AQ61_9PSEU</name>
<dbReference type="Pfam" id="PF08608">
    <property type="entry name" value="Wyosine_form"/>
    <property type="match status" value="1"/>
</dbReference>
<dbReference type="AlphaFoldDB" id="A0A853AQ61"/>
<dbReference type="NCBIfam" id="TIGR03083">
    <property type="entry name" value="maleylpyruvate isomerase family mycothiol-dependent enzyme"/>
    <property type="match status" value="1"/>
</dbReference>
<dbReference type="InterPro" id="IPR017517">
    <property type="entry name" value="Maleyloyr_isom"/>
</dbReference>
<gene>
    <name evidence="3" type="ORF">HNR68_003483</name>
</gene>
<sequence length="263" mass="28591">MSGPEHAVLVDLRAESEELDALVAALDADQWRTPTPAEGWTIAHQIAHLAWTDERAHRAATDPERFRAEQPADAERLAALVDEAAAAGARLAPPELLERWRAGRADLLHALTTAPAGARVPWYGPPMKVPSLATARIMETWAHGQDVVDALGLERAPTRRLRHVAHIGVRTMGFAFSLHDLPVPTEPVRVELTAPDGELWTWGPPDAADRVSGPALDFCLLVTQRRHRDDLAVTATGRTAEQWLPIAQAFAGRPGPGRPSRVA</sequence>
<reference evidence="3 4" key="1">
    <citation type="submission" date="2020-07" db="EMBL/GenBank/DDBJ databases">
        <title>Sequencing the genomes of 1000 actinobacteria strains.</title>
        <authorList>
            <person name="Klenk H.-P."/>
        </authorList>
    </citation>
    <scope>NUCLEOTIDE SEQUENCE [LARGE SCALE GENOMIC DNA]</scope>
    <source>
        <strain evidence="3 4">DSM 44065</strain>
    </source>
</reference>
<dbReference type="Pfam" id="PF11716">
    <property type="entry name" value="MDMPI_N"/>
    <property type="match status" value="1"/>
</dbReference>
<organism evidence="3 4">
    <name type="scientific">Saccharopolyspora hordei</name>
    <dbReference type="NCBI Taxonomy" id="1838"/>
    <lineage>
        <taxon>Bacteria</taxon>
        <taxon>Bacillati</taxon>
        <taxon>Actinomycetota</taxon>
        <taxon>Actinomycetes</taxon>
        <taxon>Pseudonocardiales</taxon>
        <taxon>Pseudonocardiaceae</taxon>
        <taxon>Saccharopolyspora</taxon>
    </lineage>
</organism>
<dbReference type="NCBIfam" id="TIGR03084">
    <property type="entry name" value="TIGR03084 family metal-binding protein"/>
    <property type="match status" value="1"/>
</dbReference>
<proteinExistence type="predicted"/>
<comment type="caution">
    <text evidence="3">The sequence shown here is derived from an EMBL/GenBank/DDBJ whole genome shotgun (WGS) entry which is preliminary data.</text>
</comment>
<dbReference type="InterPro" id="IPR024344">
    <property type="entry name" value="MDMPI_metal-binding"/>
</dbReference>
<feature type="domain" description="Mycothiol-dependent maleylpyruvate isomerase metal-binding" evidence="2">
    <location>
        <begin position="12"/>
        <end position="147"/>
    </location>
</feature>
<dbReference type="EMBL" id="JACCFJ010000001">
    <property type="protein sequence ID" value="NYI84853.1"/>
    <property type="molecule type" value="Genomic_DNA"/>
</dbReference>
<protein>
    <submittedName>
        <fullName evidence="3">Uncharacterized protein (TIGR03084 family)</fullName>
    </submittedName>
</protein>
<evidence type="ECO:0000259" key="2">
    <source>
        <dbReference type="Pfam" id="PF11716"/>
    </source>
</evidence>
<dbReference type="RefSeq" id="WP_179722450.1">
    <property type="nucleotide sequence ID" value="NZ_BAABFH010000001.1"/>
</dbReference>
<dbReference type="GO" id="GO:0046872">
    <property type="term" value="F:metal ion binding"/>
    <property type="evidence" value="ECO:0007669"/>
    <property type="project" value="InterPro"/>
</dbReference>
<dbReference type="SUPFAM" id="SSF109854">
    <property type="entry name" value="DinB/YfiT-like putative metalloenzymes"/>
    <property type="match status" value="1"/>
</dbReference>
<keyword evidence="4" id="KW-1185">Reference proteome</keyword>
<evidence type="ECO:0000313" key="4">
    <source>
        <dbReference type="Proteomes" id="UP000587002"/>
    </source>
</evidence>
<dbReference type="InterPro" id="IPR034660">
    <property type="entry name" value="DinB/YfiT-like"/>
</dbReference>
<dbReference type="InterPro" id="IPR013917">
    <property type="entry name" value="tRNA_wybutosine-synth"/>
</dbReference>
<evidence type="ECO:0000313" key="3">
    <source>
        <dbReference type="EMBL" id="NYI84853.1"/>
    </source>
</evidence>